<dbReference type="InParanoid" id="A0A165DPG4"/>
<keyword evidence="2" id="KW-0396">Initiation factor</keyword>
<dbReference type="Gene3D" id="1.25.40.180">
    <property type="match status" value="2"/>
</dbReference>
<evidence type="ECO:0000313" key="7">
    <source>
        <dbReference type="Proteomes" id="UP000076871"/>
    </source>
</evidence>
<feature type="region of interest" description="Disordered" evidence="4">
    <location>
        <begin position="464"/>
        <end position="549"/>
    </location>
</feature>
<feature type="region of interest" description="Disordered" evidence="4">
    <location>
        <begin position="565"/>
        <end position="654"/>
    </location>
</feature>
<dbReference type="GO" id="GO:0016281">
    <property type="term" value="C:eukaryotic translation initiation factor 4F complex"/>
    <property type="evidence" value="ECO:0007669"/>
    <property type="project" value="TreeGrafter"/>
</dbReference>
<dbReference type="Pfam" id="PF02854">
    <property type="entry name" value="MIF4G"/>
    <property type="match status" value="1"/>
</dbReference>
<dbReference type="PANTHER" id="PTHR23253">
    <property type="entry name" value="EUKARYOTIC TRANSLATION INITIATION FACTOR 4 GAMMA"/>
    <property type="match status" value="1"/>
</dbReference>
<name>A0A165DPG4_9APHY</name>
<dbReference type="GeneID" id="63831517"/>
<dbReference type="EMBL" id="KV427630">
    <property type="protein sequence ID" value="KZT05331.1"/>
    <property type="molecule type" value="Genomic_DNA"/>
</dbReference>
<keyword evidence="3" id="KW-0648">Protein biosynthesis</keyword>
<feature type="compositionally biased region" description="Basic and acidic residues" evidence="4">
    <location>
        <begin position="39"/>
        <end position="49"/>
    </location>
</feature>
<dbReference type="AlphaFoldDB" id="A0A165DPG4"/>
<accession>A0A165DPG4</accession>
<dbReference type="GO" id="GO:0003729">
    <property type="term" value="F:mRNA binding"/>
    <property type="evidence" value="ECO:0007669"/>
    <property type="project" value="TreeGrafter"/>
</dbReference>
<feature type="compositionally biased region" description="Polar residues" evidence="4">
    <location>
        <begin position="375"/>
        <end position="384"/>
    </location>
</feature>
<dbReference type="RefSeq" id="XP_040763071.1">
    <property type="nucleotide sequence ID" value="XM_040914490.1"/>
</dbReference>
<feature type="region of interest" description="Disordered" evidence="4">
    <location>
        <begin position="337"/>
        <end position="356"/>
    </location>
</feature>
<feature type="compositionally biased region" description="Basic and acidic residues" evidence="4">
    <location>
        <begin position="479"/>
        <end position="492"/>
    </location>
</feature>
<dbReference type="GO" id="GO:0003743">
    <property type="term" value="F:translation initiation factor activity"/>
    <property type="evidence" value="ECO:0007669"/>
    <property type="project" value="UniProtKB-KW"/>
</dbReference>
<feature type="compositionally biased region" description="Basic and acidic residues" evidence="4">
    <location>
        <begin position="536"/>
        <end position="546"/>
    </location>
</feature>
<feature type="region of interest" description="Disordered" evidence="4">
    <location>
        <begin position="1"/>
        <end position="97"/>
    </location>
</feature>
<evidence type="ECO:0000313" key="6">
    <source>
        <dbReference type="EMBL" id="KZT05331.1"/>
    </source>
</evidence>
<evidence type="ECO:0000256" key="1">
    <source>
        <dbReference type="ARBA" id="ARBA00005775"/>
    </source>
</evidence>
<reference evidence="6 7" key="1">
    <citation type="journal article" date="2016" name="Mol. Biol. Evol.">
        <title>Comparative Genomics of Early-Diverging Mushroom-Forming Fungi Provides Insights into the Origins of Lignocellulose Decay Capabilities.</title>
        <authorList>
            <person name="Nagy L.G."/>
            <person name="Riley R."/>
            <person name="Tritt A."/>
            <person name="Adam C."/>
            <person name="Daum C."/>
            <person name="Floudas D."/>
            <person name="Sun H."/>
            <person name="Yadav J.S."/>
            <person name="Pangilinan J."/>
            <person name="Larsson K.H."/>
            <person name="Matsuura K."/>
            <person name="Barry K."/>
            <person name="Labutti K."/>
            <person name="Kuo R."/>
            <person name="Ohm R.A."/>
            <person name="Bhattacharya S.S."/>
            <person name="Shirouzu T."/>
            <person name="Yoshinaga Y."/>
            <person name="Martin F.M."/>
            <person name="Grigoriev I.V."/>
            <person name="Hibbett D.S."/>
        </authorList>
    </citation>
    <scope>NUCLEOTIDE SEQUENCE [LARGE SCALE GENOMIC DNA]</scope>
    <source>
        <strain evidence="6 7">93-53</strain>
    </source>
</reference>
<dbReference type="InterPro" id="IPR016024">
    <property type="entry name" value="ARM-type_fold"/>
</dbReference>
<feature type="compositionally biased region" description="Low complexity" evidence="4">
    <location>
        <begin position="50"/>
        <end position="59"/>
    </location>
</feature>
<dbReference type="SUPFAM" id="SSF48371">
    <property type="entry name" value="ARM repeat"/>
    <property type="match status" value="2"/>
</dbReference>
<feature type="region of interest" description="Disordered" evidence="4">
    <location>
        <begin position="362"/>
        <end position="427"/>
    </location>
</feature>
<dbReference type="STRING" id="1314785.A0A165DPG4"/>
<feature type="compositionally biased region" description="Basic and acidic residues" evidence="4">
    <location>
        <begin position="643"/>
        <end position="654"/>
    </location>
</feature>
<feature type="compositionally biased region" description="Basic and acidic residues" evidence="4">
    <location>
        <begin position="227"/>
        <end position="244"/>
    </location>
</feature>
<sequence>MKEQATQSVPQDADELRARNWVPRNQGAAPTTIAAVHELAAKEKEREAQRSTSHSMSRGGSRRGGEREHPQVGPDGWSVAGTQKQSDKAADLSQFGEVSKTPASKMLTERINIMHERVKRLLANVENPEEEEVESLCKLLTTVGKLLDTPKARARMDVYFARMKELCKNPNVNSRMQFMLQDVIELRARNWVPRNQVAAPTTIAAVHELAAKEKEGEAQCGTTQSMSRDESRRGDERDDPRVGLDRSSVAATQKRSNKAGDLSHFGKISKTPSSMVLGPSSIFQKDKSKSGESTISRASSLNMLSKLIEDQFANFETVSSKSSRPPSRFAAVDGLAAKGTERDAQRSTTHSMSRGGCRLRVEREHPRVGLDRSSAAGTQKQSNKAGDLSHFGKIIKPPSSMVLGPSSIFQKDKSKSGESTISRASSSNMFSKLMENPELANEAVSSKSSRPPSRFAAIHELAAKEKEREAQCSTAHSTSRSESRRGDERDHPQVGLDGGSVAGTQKQSNKGGDLSHFGKISKTPSSMVLGPSSIFQRDKSKSRESTISRASSLNMFSKLMENPELANETVSSELSRPPSRKSSIDLGPGGVPEPAPQRRKLQLLPRSKPLADETKSTATPAESEAGGSDKERGEENVSSMSEAEAKTRVKEDSKEADAQLVADFFSRALSKNLCSPQAFEDGFAPAAEILDDIAIDAPKAFNLMAIMMKGAGLDKDEERRTRLASKSMDSDKLLGLLS</sequence>
<gene>
    <name evidence="6" type="ORF">LAESUDRAFT_813465</name>
</gene>
<protein>
    <recommendedName>
        <fullName evidence="5">MIF4G domain-containing protein</fullName>
    </recommendedName>
</protein>
<dbReference type="PANTHER" id="PTHR23253:SF9">
    <property type="entry name" value="EUKARYOTIC TRANSLATION INITIATION FACTOR 4 GAMMA 2"/>
    <property type="match status" value="1"/>
</dbReference>
<organism evidence="6 7">
    <name type="scientific">Laetiporus sulphureus 93-53</name>
    <dbReference type="NCBI Taxonomy" id="1314785"/>
    <lineage>
        <taxon>Eukaryota</taxon>
        <taxon>Fungi</taxon>
        <taxon>Dikarya</taxon>
        <taxon>Basidiomycota</taxon>
        <taxon>Agaricomycotina</taxon>
        <taxon>Agaricomycetes</taxon>
        <taxon>Polyporales</taxon>
        <taxon>Laetiporus</taxon>
    </lineage>
</organism>
<feature type="region of interest" description="Disordered" evidence="4">
    <location>
        <begin position="714"/>
        <end position="738"/>
    </location>
</feature>
<evidence type="ECO:0000256" key="3">
    <source>
        <dbReference type="ARBA" id="ARBA00022917"/>
    </source>
</evidence>
<dbReference type="OrthoDB" id="3233534at2759"/>
<evidence type="ECO:0000259" key="5">
    <source>
        <dbReference type="Pfam" id="PF02854"/>
    </source>
</evidence>
<feature type="region of interest" description="Disordered" evidence="4">
    <location>
        <begin position="214"/>
        <end position="294"/>
    </location>
</feature>
<dbReference type="InterPro" id="IPR003890">
    <property type="entry name" value="MIF4G-like_typ-3"/>
</dbReference>
<keyword evidence="7" id="KW-1185">Reference proteome</keyword>
<proteinExistence type="inferred from homology"/>
<feature type="compositionally biased region" description="Polar residues" evidence="4">
    <location>
        <begin position="1"/>
        <end position="10"/>
    </location>
</feature>
<evidence type="ECO:0000256" key="4">
    <source>
        <dbReference type="SAM" id="MobiDB-lite"/>
    </source>
</evidence>
<feature type="domain" description="MIF4G" evidence="5">
    <location>
        <begin position="105"/>
        <end position="189"/>
    </location>
</feature>
<comment type="similarity">
    <text evidence="1">Belongs to the eukaryotic initiation factor 4G family.</text>
</comment>
<evidence type="ECO:0000256" key="2">
    <source>
        <dbReference type="ARBA" id="ARBA00022540"/>
    </source>
</evidence>
<dbReference type="Proteomes" id="UP000076871">
    <property type="component" value="Unassembled WGS sequence"/>
</dbReference>
<feature type="compositionally biased region" description="Polar residues" evidence="4">
    <location>
        <begin position="417"/>
        <end position="427"/>
    </location>
</feature>